<evidence type="ECO:0000313" key="2">
    <source>
        <dbReference type="Proteomes" id="UP000800094"/>
    </source>
</evidence>
<evidence type="ECO:0000313" key="1">
    <source>
        <dbReference type="EMBL" id="KAF2245601.1"/>
    </source>
</evidence>
<dbReference type="RefSeq" id="XP_033680605.1">
    <property type="nucleotide sequence ID" value="XM_033836262.1"/>
</dbReference>
<proteinExistence type="predicted"/>
<gene>
    <name evidence="1" type="ORF">BU26DRAFT_71702</name>
</gene>
<accession>A0A6A6I5H6</accession>
<reference evidence="1" key="1">
    <citation type="journal article" date="2020" name="Stud. Mycol.">
        <title>101 Dothideomycetes genomes: a test case for predicting lifestyles and emergence of pathogens.</title>
        <authorList>
            <person name="Haridas S."/>
            <person name="Albert R."/>
            <person name="Binder M."/>
            <person name="Bloem J."/>
            <person name="Labutti K."/>
            <person name="Salamov A."/>
            <person name="Andreopoulos B."/>
            <person name="Baker S."/>
            <person name="Barry K."/>
            <person name="Bills G."/>
            <person name="Bluhm B."/>
            <person name="Cannon C."/>
            <person name="Castanera R."/>
            <person name="Culley D."/>
            <person name="Daum C."/>
            <person name="Ezra D."/>
            <person name="Gonzalez J."/>
            <person name="Henrissat B."/>
            <person name="Kuo A."/>
            <person name="Liang C."/>
            <person name="Lipzen A."/>
            <person name="Lutzoni F."/>
            <person name="Magnuson J."/>
            <person name="Mondo S."/>
            <person name="Nolan M."/>
            <person name="Ohm R."/>
            <person name="Pangilinan J."/>
            <person name="Park H.-J."/>
            <person name="Ramirez L."/>
            <person name="Alfaro M."/>
            <person name="Sun H."/>
            <person name="Tritt A."/>
            <person name="Yoshinaga Y."/>
            <person name="Zwiers L.-H."/>
            <person name="Turgeon B."/>
            <person name="Goodwin S."/>
            <person name="Spatafora J."/>
            <person name="Crous P."/>
            <person name="Grigoriev I."/>
        </authorList>
    </citation>
    <scope>NUCLEOTIDE SEQUENCE</scope>
    <source>
        <strain evidence="1">CBS 122368</strain>
    </source>
</reference>
<dbReference type="EMBL" id="ML987200">
    <property type="protein sequence ID" value="KAF2245601.1"/>
    <property type="molecule type" value="Genomic_DNA"/>
</dbReference>
<dbReference type="Proteomes" id="UP000800094">
    <property type="component" value="Unassembled WGS sequence"/>
</dbReference>
<sequence>MRHPTEDVSWRRRCLMHSRQTARGEGTTSISLSLEMKAVNVADAVSRHGLMISCHGGFSRSIVSRCSSRARLLDCVSFPHVVSLVFAFFCRHREPPSRFSAAGIQPSPTDASTSRWPRSALRGSIWARTKNGDAHVVHGELEHRRLLGFDGSERSDKSQR</sequence>
<keyword evidence="2" id="KW-1185">Reference proteome</keyword>
<organism evidence="1 2">
    <name type="scientific">Trematosphaeria pertusa</name>
    <dbReference type="NCBI Taxonomy" id="390896"/>
    <lineage>
        <taxon>Eukaryota</taxon>
        <taxon>Fungi</taxon>
        <taxon>Dikarya</taxon>
        <taxon>Ascomycota</taxon>
        <taxon>Pezizomycotina</taxon>
        <taxon>Dothideomycetes</taxon>
        <taxon>Pleosporomycetidae</taxon>
        <taxon>Pleosporales</taxon>
        <taxon>Massarineae</taxon>
        <taxon>Trematosphaeriaceae</taxon>
        <taxon>Trematosphaeria</taxon>
    </lineage>
</organism>
<dbReference type="AlphaFoldDB" id="A0A6A6I5H6"/>
<dbReference type="GeneID" id="54589592"/>
<name>A0A6A6I5H6_9PLEO</name>
<protein>
    <submittedName>
        <fullName evidence="1">Uncharacterized protein</fullName>
    </submittedName>
</protein>